<dbReference type="Proteomes" id="UP001595999">
    <property type="component" value="Unassembled WGS sequence"/>
</dbReference>
<accession>A0ABV8ZTR8</accession>
<sequence>MAHTQAQYDSIKMKFMDWRRLPRAFRAVIQGQPQVLVSRPGRDFYVPVQFV</sequence>
<name>A0ABV8ZTR8_9NEIS</name>
<keyword evidence="2" id="KW-1185">Reference proteome</keyword>
<reference evidence="2" key="1">
    <citation type="journal article" date="2019" name="Int. J. Syst. Evol. Microbiol.">
        <title>The Global Catalogue of Microorganisms (GCM) 10K type strain sequencing project: providing services to taxonomists for standard genome sequencing and annotation.</title>
        <authorList>
            <consortium name="The Broad Institute Genomics Platform"/>
            <consortium name="The Broad Institute Genome Sequencing Center for Infectious Disease"/>
            <person name="Wu L."/>
            <person name="Ma J."/>
        </authorList>
    </citation>
    <scope>NUCLEOTIDE SEQUENCE [LARGE SCALE GENOMIC DNA]</scope>
    <source>
        <strain evidence="2">CGMCC 4.7608</strain>
    </source>
</reference>
<dbReference type="EMBL" id="JBHSEK010000009">
    <property type="protein sequence ID" value="MFC4490909.1"/>
    <property type="molecule type" value="Genomic_DNA"/>
</dbReference>
<evidence type="ECO:0000313" key="1">
    <source>
        <dbReference type="EMBL" id="MFC4490909.1"/>
    </source>
</evidence>
<gene>
    <name evidence="1" type="ORF">ACFO0R_14935</name>
</gene>
<protein>
    <submittedName>
        <fullName evidence="1">Uncharacterized protein</fullName>
    </submittedName>
</protein>
<comment type="caution">
    <text evidence="1">The sequence shown here is derived from an EMBL/GenBank/DDBJ whole genome shotgun (WGS) entry which is preliminary data.</text>
</comment>
<organism evidence="1 2">
    <name type="scientific">Chromobacterium aquaticum</name>
    <dbReference type="NCBI Taxonomy" id="467180"/>
    <lineage>
        <taxon>Bacteria</taxon>
        <taxon>Pseudomonadati</taxon>
        <taxon>Pseudomonadota</taxon>
        <taxon>Betaproteobacteria</taxon>
        <taxon>Neisseriales</taxon>
        <taxon>Chromobacteriaceae</taxon>
        <taxon>Chromobacterium</taxon>
    </lineage>
</organism>
<evidence type="ECO:0000313" key="2">
    <source>
        <dbReference type="Proteomes" id="UP001595999"/>
    </source>
</evidence>
<proteinExistence type="predicted"/>
<dbReference type="RefSeq" id="WP_231464726.1">
    <property type="nucleotide sequence ID" value="NZ_JAJOHW010000147.1"/>
</dbReference>